<gene>
    <name evidence="1" type="ORF">DPM19_03995</name>
</gene>
<reference evidence="1 2" key="1">
    <citation type="submission" date="2018-06" db="EMBL/GenBank/DDBJ databases">
        <title>Actinomadura craniellae sp. nov. isolated from marine sponge Craniella sp.</title>
        <authorList>
            <person name="Li L."/>
            <person name="Xu Q.H."/>
            <person name="Lin H.W."/>
            <person name="Lu Y.H."/>
        </authorList>
    </citation>
    <scope>NUCLEOTIDE SEQUENCE [LARGE SCALE GENOMIC DNA]</scope>
    <source>
        <strain evidence="1 2">LHW63021</strain>
    </source>
</reference>
<dbReference type="GO" id="GO:0008168">
    <property type="term" value="F:methyltransferase activity"/>
    <property type="evidence" value="ECO:0007669"/>
    <property type="project" value="UniProtKB-KW"/>
</dbReference>
<dbReference type="CDD" id="cd02440">
    <property type="entry name" value="AdoMet_MTases"/>
    <property type="match status" value="1"/>
</dbReference>
<name>A0A365HAR0_9ACTN</name>
<evidence type="ECO:0000313" key="2">
    <source>
        <dbReference type="Proteomes" id="UP000251891"/>
    </source>
</evidence>
<organism evidence="1 2">
    <name type="scientific">Actinomadura craniellae</name>
    <dbReference type="NCBI Taxonomy" id="2231787"/>
    <lineage>
        <taxon>Bacteria</taxon>
        <taxon>Bacillati</taxon>
        <taxon>Actinomycetota</taxon>
        <taxon>Actinomycetes</taxon>
        <taxon>Streptosporangiales</taxon>
        <taxon>Thermomonosporaceae</taxon>
        <taxon>Actinomadura</taxon>
    </lineage>
</organism>
<dbReference type="EMBL" id="QLYX01000002">
    <property type="protein sequence ID" value="RAY16102.1"/>
    <property type="molecule type" value="Genomic_DNA"/>
</dbReference>
<dbReference type="SUPFAM" id="SSF53335">
    <property type="entry name" value="S-adenosyl-L-methionine-dependent methyltransferases"/>
    <property type="match status" value="1"/>
</dbReference>
<keyword evidence="2" id="KW-1185">Reference proteome</keyword>
<proteinExistence type="predicted"/>
<keyword evidence="1" id="KW-0489">Methyltransferase</keyword>
<dbReference type="AlphaFoldDB" id="A0A365HAR0"/>
<accession>A0A365HAR0</accession>
<comment type="caution">
    <text evidence="1">The sequence shown here is derived from an EMBL/GenBank/DDBJ whole genome shotgun (WGS) entry which is preliminary data.</text>
</comment>
<dbReference type="GO" id="GO:0032259">
    <property type="term" value="P:methylation"/>
    <property type="evidence" value="ECO:0007669"/>
    <property type="project" value="UniProtKB-KW"/>
</dbReference>
<dbReference type="Proteomes" id="UP000251891">
    <property type="component" value="Unassembled WGS sequence"/>
</dbReference>
<keyword evidence="1" id="KW-0808">Transferase</keyword>
<dbReference type="Gene3D" id="3.40.50.150">
    <property type="entry name" value="Vaccinia Virus protein VP39"/>
    <property type="match status" value="1"/>
</dbReference>
<dbReference type="OrthoDB" id="4484556at2"/>
<dbReference type="RefSeq" id="WP_111863444.1">
    <property type="nucleotide sequence ID" value="NZ_QLYX01000002.1"/>
</dbReference>
<dbReference type="InterPro" id="IPR029063">
    <property type="entry name" value="SAM-dependent_MTases_sf"/>
</dbReference>
<protein>
    <submittedName>
        <fullName evidence="1">SAM-dependent methyltransferase</fullName>
    </submittedName>
</protein>
<evidence type="ECO:0000313" key="1">
    <source>
        <dbReference type="EMBL" id="RAY16102.1"/>
    </source>
</evidence>
<sequence>MIGEPYAAALAGRGTAEIESADGRRRPLRVADWLRARPGDAGLLLRCSGATLDVGSGPGRLTVALAELGLPSLGIDVTPYAVEMTRAAGGLALHRDVFDRVPGTGRWRTVLLADGNVGIGGDPGALLHRVAQLLAPDGRALVEVEPRGGRSRVERVRLVAAERRTPWFDWAHLALDDAPALAARCGMRLTDHWEEAGRCFAVLAHRTAARPAG</sequence>